<dbReference type="PANTHER" id="PTHR42893:SF44">
    <property type="entry name" value="PROTEIN DETOXIFICATION"/>
    <property type="match status" value="1"/>
</dbReference>
<feature type="compositionally biased region" description="Low complexity" evidence="7">
    <location>
        <begin position="10"/>
        <end position="32"/>
    </location>
</feature>
<feature type="transmembrane region" description="Helical" evidence="6">
    <location>
        <begin position="337"/>
        <end position="356"/>
    </location>
</feature>
<feature type="transmembrane region" description="Helical" evidence="6">
    <location>
        <begin position="539"/>
        <end position="558"/>
    </location>
</feature>
<sequence length="735" mass="77055">MLRMSSGVGAPRASARGGFAARASTSAAASARTPRRRSHETGPFRAPLAVAPARLAPTATTRRRGVRVAVINNDRPASDRSADESLADESFDETRLPRDARPSRPGWRDASDDFIGVDEFGVGIRGDAKFRRRSEARDAYWREQARELEQALAASGDSETKVLISEKGRLFLRSDDVAATEPSPSSPATREKTMDDARVEEDTKENAPPTWTWRERFALLAQISALGLPALVNSCVEPLLSSAETACAAKIGTVYLAALAPSSSLFAFAAEMCFAMSVVVTTAVAKAAAKAAKAREALATAAGETPFFGADEETLAADAAAAAATTRRTATAATTTSFFVGAVLAVGLAALADPLLRMMHVPPETAPIVRAYVATRALGLPFFAASNAAEGVYIGHGDGVAPMAAWTCTGAGTMAALLLFAHPHALNWGLPGAAAAIAIGQIATAAWFARGMRKRGWLASSKDVGSVDNVSASRPGMFHTALLGCRDALDVLKRTKMANEIGWMFLGAVSRMGTYAILTASASALGVVPGATHKVALEIFWLLSFLTEPIFTACNALLPRELAQGKIHAARRLRNALVVTAVAVGCLLACLGGFLANMGVFSDDPAVAAALKSLAAPLAASLGLAATAYGVEGTIIGCGQVGYLGRTHCRDFFVVAFLLWAREAAFPGGGGLAGTWWLLAGFQGLRICQHWFHLWLNKPLLTYSAEAEEAEHEVVPRVAERAAEPEGGRGGLALA</sequence>
<dbReference type="AlphaFoldDB" id="A0A7S0D5K5"/>
<evidence type="ECO:0000313" key="8">
    <source>
        <dbReference type="EMBL" id="CAD8444423.1"/>
    </source>
</evidence>
<keyword evidence="5 6" id="KW-0472">Membrane</keyword>
<dbReference type="EMBL" id="HBEN01010218">
    <property type="protein sequence ID" value="CAD8444423.1"/>
    <property type="molecule type" value="Transcribed_RNA"/>
</dbReference>
<comment type="similarity">
    <text evidence="2 6">Belongs to the multi antimicrobial extrusion (MATE) (TC 2.A.66.1) family.</text>
</comment>
<feature type="transmembrane region" description="Helical" evidence="6">
    <location>
        <begin position="652"/>
        <end position="679"/>
    </location>
</feature>
<evidence type="ECO:0000256" key="6">
    <source>
        <dbReference type="RuleBase" id="RU004914"/>
    </source>
</evidence>
<feature type="compositionally biased region" description="Low complexity" evidence="7">
    <location>
        <begin position="45"/>
        <end position="60"/>
    </location>
</feature>
<feature type="transmembrane region" description="Helical" evidence="6">
    <location>
        <begin position="400"/>
        <end position="422"/>
    </location>
</feature>
<dbReference type="GO" id="GO:0042910">
    <property type="term" value="F:xenobiotic transmembrane transporter activity"/>
    <property type="evidence" value="ECO:0007669"/>
    <property type="project" value="InterPro"/>
</dbReference>
<feature type="region of interest" description="Disordered" evidence="7">
    <location>
        <begin position="175"/>
        <end position="207"/>
    </location>
</feature>
<name>A0A7S0D5K5_MICPS</name>
<protein>
    <recommendedName>
        <fullName evidence="6">Protein DETOXIFICATION</fullName>
    </recommendedName>
    <alternativeName>
        <fullName evidence="6">Multidrug and toxic compound extrusion protein</fullName>
    </alternativeName>
</protein>
<feature type="transmembrane region" description="Helical" evidence="6">
    <location>
        <begin position="428"/>
        <end position="449"/>
    </location>
</feature>
<evidence type="ECO:0000256" key="2">
    <source>
        <dbReference type="ARBA" id="ARBA00010199"/>
    </source>
</evidence>
<feature type="transmembrane region" description="Helical" evidence="6">
    <location>
        <begin position="578"/>
        <end position="600"/>
    </location>
</feature>
<dbReference type="Pfam" id="PF01554">
    <property type="entry name" value="MatE"/>
    <property type="match status" value="1"/>
</dbReference>
<feature type="transmembrane region" description="Helical" evidence="6">
    <location>
        <begin position="265"/>
        <end position="285"/>
    </location>
</feature>
<feature type="transmembrane region" description="Helical" evidence="6">
    <location>
        <begin position="503"/>
        <end position="527"/>
    </location>
</feature>
<dbReference type="InterPro" id="IPR002528">
    <property type="entry name" value="MATE_fam"/>
</dbReference>
<dbReference type="GO" id="GO:0015297">
    <property type="term" value="F:antiporter activity"/>
    <property type="evidence" value="ECO:0007669"/>
    <property type="project" value="InterPro"/>
</dbReference>
<gene>
    <name evidence="8" type="ORF">MSP1401_LOCUS8438</name>
</gene>
<organism evidence="8">
    <name type="scientific">Micromonas pusilla</name>
    <name type="common">Picoplanktonic green alga</name>
    <name type="synonym">Chromulina pusilla</name>
    <dbReference type="NCBI Taxonomy" id="38833"/>
    <lineage>
        <taxon>Eukaryota</taxon>
        <taxon>Viridiplantae</taxon>
        <taxon>Chlorophyta</taxon>
        <taxon>Mamiellophyceae</taxon>
        <taxon>Mamiellales</taxon>
        <taxon>Mamiellaceae</taxon>
        <taxon>Micromonas</taxon>
    </lineage>
</organism>
<feature type="transmembrane region" description="Helical" evidence="6">
    <location>
        <begin position="368"/>
        <end position="388"/>
    </location>
</feature>
<proteinExistence type="inferred from homology"/>
<evidence type="ECO:0000256" key="3">
    <source>
        <dbReference type="ARBA" id="ARBA00022692"/>
    </source>
</evidence>
<feature type="compositionally biased region" description="Basic and acidic residues" evidence="7">
    <location>
        <begin position="189"/>
        <end position="205"/>
    </location>
</feature>
<keyword evidence="4 6" id="KW-1133">Transmembrane helix</keyword>
<dbReference type="InterPro" id="IPR044644">
    <property type="entry name" value="DinF-like"/>
</dbReference>
<accession>A0A7S0D5K5</accession>
<evidence type="ECO:0000256" key="5">
    <source>
        <dbReference type="ARBA" id="ARBA00023136"/>
    </source>
</evidence>
<dbReference type="GO" id="GO:0016020">
    <property type="term" value="C:membrane"/>
    <property type="evidence" value="ECO:0007669"/>
    <property type="project" value="UniProtKB-SubCell"/>
</dbReference>
<feature type="compositionally biased region" description="Basic and acidic residues" evidence="7">
    <location>
        <begin position="92"/>
        <end position="110"/>
    </location>
</feature>
<evidence type="ECO:0000256" key="4">
    <source>
        <dbReference type="ARBA" id="ARBA00022989"/>
    </source>
</evidence>
<evidence type="ECO:0000256" key="7">
    <source>
        <dbReference type="SAM" id="MobiDB-lite"/>
    </source>
</evidence>
<reference evidence="8" key="1">
    <citation type="submission" date="2021-01" db="EMBL/GenBank/DDBJ databases">
        <authorList>
            <person name="Corre E."/>
            <person name="Pelletier E."/>
            <person name="Niang G."/>
            <person name="Scheremetjew M."/>
            <person name="Finn R."/>
            <person name="Kale V."/>
            <person name="Holt S."/>
            <person name="Cochrane G."/>
            <person name="Meng A."/>
            <person name="Brown T."/>
            <person name="Cohen L."/>
        </authorList>
    </citation>
    <scope>NUCLEOTIDE SEQUENCE</scope>
    <source>
        <strain evidence="8">CCAC1681</strain>
    </source>
</reference>
<evidence type="ECO:0000256" key="1">
    <source>
        <dbReference type="ARBA" id="ARBA00004141"/>
    </source>
</evidence>
<dbReference type="PANTHER" id="PTHR42893">
    <property type="entry name" value="PROTEIN DETOXIFICATION 44, CHLOROPLASTIC-RELATED"/>
    <property type="match status" value="1"/>
</dbReference>
<feature type="transmembrane region" description="Helical" evidence="6">
    <location>
        <begin position="606"/>
        <end position="631"/>
    </location>
</feature>
<feature type="region of interest" description="Disordered" evidence="7">
    <location>
        <begin position="1"/>
        <end position="110"/>
    </location>
</feature>
<keyword evidence="3 6" id="KW-0812">Transmembrane</keyword>
<comment type="subcellular location">
    <subcellularLocation>
        <location evidence="1">Membrane</location>
        <topology evidence="1">Multi-pass membrane protein</topology>
    </subcellularLocation>
</comment>